<reference evidence="8" key="1">
    <citation type="journal article" date="2019" name="Int. J. Syst. Evol. Microbiol.">
        <title>Halobacteriovorax valvorus sp. nov., a novel prokaryotic predator isolated from coastal seawater of China.</title>
        <authorList>
            <person name="Chen M.-X."/>
        </authorList>
    </citation>
    <scope>NUCLEOTIDE SEQUENCE [LARGE SCALE GENOMIC DNA]</scope>
    <source>
        <strain evidence="8">BL9</strain>
    </source>
</reference>
<evidence type="ECO:0000313" key="8">
    <source>
        <dbReference type="Proteomes" id="UP000443582"/>
    </source>
</evidence>
<keyword evidence="8" id="KW-1185">Reference proteome</keyword>
<dbReference type="Pfam" id="PF00126">
    <property type="entry name" value="HTH_1"/>
    <property type="match status" value="1"/>
</dbReference>
<dbReference type="InterPro" id="IPR000847">
    <property type="entry name" value="LysR_HTH_N"/>
</dbReference>
<gene>
    <name evidence="7" type="ORF">DAY19_07570</name>
</gene>
<evidence type="ECO:0000313" key="7">
    <source>
        <dbReference type="EMBL" id="RZF21538.1"/>
    </source>
</evidence>
<dbReference type="PRINTS" id="PR00039">
    <property type="entry name" value="HTHLYSR"/>
</dbReference>
<evidence type="ECO:0000256" key="1">
    <source>
        <dbReference type="ARBA" id="ARBA00009437"/>
    </source>
</evidence>
<dbReference type="PANTHER" id="PTHR30293:SF2">
    <property type="entry name" value="TRANSCRIPTIONAL ACTIVATOR PROTEIN NHAR"/>
    <property type="match status" value="1"/>
</dbReference>
<dbReference type="Gene3D" id="3.40.190.290">
    <property type="match status" value="1"/>
</dbReference>
<dbReference type="EMBL" id="QDKL01000002">
    <property type="protein sequence ID" value="RZF21538.1"/>
    <property type="molecule type" value="Genomic_DNA"/>
</dbReference>
<sequence length="300" mass="34426">MLNLYRCFMYKINFNHLKYFLTIAEEGSIVKASKRLNITQPALSHQLRLLEEDLEKKLFDRLGKKLVLNDNGIVVMEYARKIFRHSEEMIQYLKSNNDDFITIIKVGTVPWVPNDVIYDFLKPLIINPHLKIQIYQKDLDSLYKDIANNKLDLILSDTEYTGRSKKLIAHKLKAEPLVCVAASKNSFKGKFPNCLSNKKVINYPEICVLGRNIEDYFEINNLSVKIVSEFTDSSLIKSAVEHGGVAAFLPRSVVKQSLKEKRLIKLGQDKNLVFNLWAITSGDISKENALAQRIVKYRGS</sequence>
<accession>A0ABY0IF18</accession>
<protein>
    <submittedName>
        <fullName evidence="7">LysR family transcriptional regulator</fullName>
    </submittedName>
</protein>
<keyword evidence="4" id="KW-0010">Activator</keyword>
<dbReference type="SUPFAM" id="SSF53850">
    <property type="entry name" value="Periplasmic binding protein-like II"/>
    <property type="match status" value="1"/>
</dbReference>
<organism evidence="7 8">
    <name type="scientific">Halobacteriovorax vibrionivorans</name>
    <dbReference type="NCBI Taxonomy" id="2152716"/>
    <lineage>
        <taxon>Bacteria</taxon>
        <taxon>Pseudomonadati</taxon>
        <taxon>Bdellovibrionota</taxon>
        <taxon>Bacteriovoracia</taxon>
        <taxon>Bacteriovoracales</taxon>
        <taxon>Halobacteriovoraceae</taxon>
        <taxon>Halobacteriovorax</taxon>
    </lineage>
</organism>
<comment type="caution">
    <text evidence="7">The sequence shown here is derived from an EMBL/GenBank/DDBJ whole genome shotgun (WGS) entry which is preliminary data.</text>
</comment>
<evidence type="ECO:0000259" key="6">
    <source>
        <dbReference type="PROSITE" id="PS50931"/>
    </source>
</evidence>
<comment type="similarity">
    <text evidence="1">Belongs to the LysR transcriptional regulatory family.</text>
</comment>
<evidence type="ECO:0000256" key="3">
    <source>
        <dbReference type="ARBA" id="ARBA00023125"/>
    </source>
</evidence>
<keyword evidence="2" id="KW-0805">Transcription regulation</keyword>
<dbReference type="PROSITE" id="PS50931">
    <property type="entry name" value="HTH_LYSR"/>
    <property type="match status" value="1"/>
</dbReference>
<proteinExistence type="inferred from homology"/>
<dbReference type="SUPFAM" id="SSF46785">
    <property type="entry name" value="Winged helix' DNA-binding domain"/>
    <property type="match status" value="1"/>
</dbReference>
<evidence type="ECO:0000256" key="5">
    <source>
        <dbReference type="ARBA" id="ARBA00023163"/>
    </source>
</evidence>
<feature type="domain" description="HTH lysR-type" evidence="6">
    <location>
        <begin position="12"/>
        <end position="69"/>
    </location>
</feature>
<name>A0ABY0IF18_9BACT</name>
<dbReference type="Pfam" id="PF03466">
    <property type="entry name" value="LysR_substrate"/>
    <property type="match status" value="1"/>
</dbReference>
<keyword evidence="5" id="KW-0804">Transcription</keyword>
<dbReference type="Gene3D" id="1.10.10.10">
    <property type="entry name" value="Winged helix-like DNA-binding domain superfamily/Winged helix DNA-binding domain"/>
    <property type="match status" value="1"/>
</dbReference>
<dbReference type="Proteomes" id="UP000443582">
    <property type="component" value="Unassembled WGS sequence"/>
</dbReference>
<dbReference type="InterPro" id="IPR036388">
    <property type="entry name" value="WH-like_DNA-bd_sf"/>
</dbReference>
<evidence type="ECO:0000256" key="4">
    <source>
        <dbReference type="ARBA" id="ARBA00023159"/>
    </source>
</evidence>
<dbReference type="InterPro" id="IPR036390">
    <property type="entry name" value="WH_DNA-bd_sf"/>
</dbReference>
<dbReference type="PANTHER" id="PTHR30293">
    <property type="entry name" value="TRANSCRIPTIONAL REGULATORY PROTEIN NAC-RELATED"/>
    <property type="match status" value="1"/>
</dbReference>
<evidence type="ECO:0000256" key="2">
    <source>
        <dbReference type="ARBA" id="ARBA00023015"/>
    </source>
</evidence>
<keyword evidence="3" id="KW-0238">DNA-binding</keyword>
<dbReference type="InterPro" id="IPR005119">
    <property type="entry name" value="LysR_subst-bd"/>
</dbReference>